<dbReference type="GO" id="GO:0005975">
    <property type="term" value="P:carbohydrate metabolic process"/>
    <property type="evidence" value="ECO:0007669"/>
    <property type="project" value="InterPro"/>
</dbReference>
<dbReference type="SUPFAM" id="SSF51445">
    <property type="entry name" value="(Trans)glycosidases"/>
    <property type="match status" value="1"/>
</dbReference>
<accession>A0A146KFS7</accession>
<keyword evidence="1" id="KW-0812">Transmembrane</keyword>
<protein>
    <submittedName>
        <fullName evidence="3">Alpha amylase</fullName>
    </submittedName>
</protein>
<proteinExistence type="predicted"/>
<evidence type="ECO:0000313" key="3">
    <source>
        <dbReference type="EMBL" id="JAP95038.1"/>
    </source>
</evidence>
<dbReference type="SUPFAM" id="SSF51011">
    <property type="entry name" value="Glycosyl hydrolase domain"/>
    <property type="match status" value="1"/>
</dbReference>
<evidence type="ECO:0000259" key="2">
    <source>
        <dbReference type="SMART" id="SM00642"/>
    </source>
</evidence>
<dbReference type="Gene3D" id="3.20.20.80">
    <property type="entry name" value="Glycosidases"/>
    <property type="match status" value="1"/>
</dbReference>
<dbReference type="InterPro" id="IPR017853">
    <property type="entry name" value="GH"/>
</dbReference>
<dbReference type="PANTHER" id="PTHR47786:SF2">
    <property type="entry name" value="GLYCOSYL HYDROLASE FAMILY 13 CATALYTIC DOMAIN-CONTAINING PROTEIN"/>
    <property type="match status" value="1"/>
</dbReference>
<keyword evidence="1" id="KW-1133">Transmembrane helix</keyword>
<feature type="non-terminal residue" evidence="3">
    <location>
        <position position="1"/>
    </location>
</feature>
<dbReference type="EMBL" id="GDID01001568">
    <property type="protein sequence ID" value="JAP95038.1"/>
    <property type="molecule type" value="Transcribed_RNA"/>
</dbReference>
<name>A0A146KFS7_9EUKA</name>
<dbReference type="PANTHER" id="PTHR47786">
    <property type="entry name" value="ALPHA-1,4-GLUCAN:MALTOSE-1-PHOSPHATE MALTOSYLTRANSFERASE"/>
    <property type="match status" value="1"/>
</dbReference>
<feature type="transmembrane region" description="Helical" evidence="1">
    <location>
        <begin position="487"/>
        <end position="510"/>
    </location>
</feature>
<keyword evidence="1" id="KW-0472">Membrane</keyword>
<dbReference type="AlphaFoldDB" id="A0A146KFS7"/>
<evidence type="ECO:0000256" key="1">
    <source>
        <dbReference type="SAM" id="Phobius"/>
    </source>
</evidence>
<organism evidence="3">
    <name type="scientific">Trepomonas sp. PC1</name>
    <dbReference type="NCBI Taxonomy" id="1076344"/>
    <lineage>
        <taxon>Eukaryota</taxon>
        <taxon>Metamonada</taxon>
        <taxon>Diplomonadida</taxon>
        <taxon>Hexamitidae</taxon>
        <taxon>Hexamitinae</taxon>
        <taxon>Trepomonas</taxon>
    </lineage>
</organism>
<feature type="domain" description="Glycosyl hydrolase family 13 catalytic" evidence="2">
    <location>
        <begin position="69"/>
        <end position="374"/>
    </location>
</feature>
<dbReference type="InterPro" id="IPR006047">
    <property type="entry name" value="GH13_cat_dom"/>
</dbReference>
<reference evidence="3" key="1">
    <citation type="submission" date="2015-07" db="EMBL/GenBank/DDBJ databases">
        <title>Adaptation to a free-living lifestyle via gene acquisitions in the diplomonad Trepomonas sp. PC1.</title>
        <authorList>
            <person name="Xu F."/>
            <person name="Jerlstrom-Hultqvist J."/>
            <person name="Kolisko M."/>
            <person name="Simpson A.G.B."/>
            <person name="Roger A.J."/>
            <person name="Svard S.G."/>
            <person name="Andersson J.O."/>
        </authorList>
    </citation>
    <scope>NUCLEOTIDE SEQUENCE</scope>
    <source>
        <strain evidence="3">PC1</strain>
    </source>
</reference>
<sequence length="527" mass="60829">LSLSIKVRENPSMLEVSTRPWLRSMNLTRLSQVSDATLQKMKDQGIDILWLMGVWTMGPFGLNMAKTDPVLVASYSVELPDWTMDDVLSSPYAVVNYSVNNAEIASDQELADFKKRLNSIGILLYLDFVPNHSAVDANVSGNENLYVKQQFSDPSRQYKTGVYWGQDKYNNVWKDSLQFNYFNPDTVQQRISDLMTVASMSDGVRCDMAMCLLNKEFQALWGEIVNPQGYQAPSEEFWSIAIKTVRQKYPDFQFLAEVYWGDDYDLVKLGFDFTYNKDKELYDNLTSLNSFETYKQIANRQKTNMITHGSNFVENHDEKKAPVHFQNYSVANAAALITFLQPGQRFFFDGQFQGRRGRQMNNLIRTYKQKSDFDVETEKFYEKLLEILNQKLFHTGSWELNSVNDSQIIAYTWRNESMTAVVAVNYNNIKKIGSVEVKMPIGDLMVKEQFTNYQYKMKNENNSLEVSLEPWSGAVYFIYQVKMSWEAVTGIVVGCVIIIALMTLLIVYMYRKHKGQTKGEEIERLAN</sequence>
<dbReference type="SMART" id="SM00642">
    <property type="entry name" value="Aamy"/>
    <property type="match status" value="1"/>
</dbReference>
<feature type="non-terminal residue" evidence="3">
    <location>
        <position position="527"/>
    </location>
</feature>
<gene>
    <name evidence="3" type="ORF">TPC1_12092</name>
</gene>